<comment type="caution">
    <text evidence="2">The sequence shown here is derived from an EMBL/GenBank/DDBJ whole genome shotgun (WGS) entry which is preliminary data.</text>
</comment>
<sequence>MWRGGDKGEGGDKGKFVSRNNLSLATRHSPLTSPIADNSGFQLDKTHDRRGARLCAPTDVMHAIENCYN</sequence>
<dbReference type="RefSeq" id="WP_132867264.1">
    <property type="nucleotide sequence ID" value="NZ_JTJC03000017.1"/>
</dbReference>
<dbReference type="AlphaFoldDB" id="A0A9X5EEI2"/>
<name>A0A9X5EEI2_9CYAN</name>
<accession>A0A9X5EEI2</accession>
<evidence type="ECO:0000256" key="1">
    <source>
        <dbReference type="SAM" id="MobiDB-lite"/>
    </source>
</evidence>
<feature type="compositionally biased region" description="Basic and acidic residues" evidence="1">
    <location>
        <begin position="1"/>
        <end position="15"/>
    </location>
</feature>
<feature type="region of interest" description="Disordered" evidence="1">
    <location>
        <begin position="1"/>
        <end position="44"/>
    </location>
</feature>
<feature type="compositionally biased region" description="Polar residues" evidence="1">
    <location>
        <begin position="18"/>
        <end position="41"/>
    </location>
</feature>
<organism evidence="2 3">
    <name type="scientific">Scytonema millei VB511283</name>
    <dbReference type="NCBI Taxonomy" id="1245923"/>
    <lineage>
        <taxon>Bacteria</taxon>
        <taxon>Bacillati</taxon>
        <taxon>Cyanobacteriota</taxon>
        <taxon>Cyanophyceae</taxon>
        <taxon>Nostocales</taxon>
        <taxon>Scytonemataceae</taxon>
        <taxon>Scytonema</taxon>
    </lineage>
</organism>
<gene>
    <name evidence="2" type="ORF">QH73_0026495</name>
</gene>
<reference evidence="2 3" key="1">
    <citation type="journal article" date="2015" name="Genome Announc.">
        <title>Draft Genome Sequence of the Terrestrial Cyanobacterium Scytonema millei VB511283, Isolated from Eastern India.</title>
        <authorList>
            <person name="Sen D."/>
            <person name="Chandrababunaidu M.M."/>
            <person name="Singh D."/>
            <person name="Sanghi N."/>
            <person name="Ghorai A."/>
            <person name="Mishra G.P."/>
            <person name="Madduluri M."/>
            <person name="Adhikary S.P."/>
            <person name="Tripathy S."/>
        </authorList>
    </citation>
    <scope>NUCLEOTIDE SEQUENCE [LARGE SCALE GENOMIC DNA]</scope>
    <source>
        <strain evidence="2 3">VB511283</strain>
    </source>
</reference>
<evidence type="ECO:0000313" key="3">
    <source>
        <dbReference type="Proteomes" id="UP000031532"/>
    </source>
</evidence>
<dbReference type="Proteomes" id="UP000031532">
    <property type="component" value="Unassembled WGS sequence"/>
</dbReference>
<proteinExistence type="predicted"/>
<keyword evidence="3" id="KW-1185">Reference proteome</keyword>
<dbReference type="EMBL" id="JTJC03000017">
    <property type="protein sequence ID" value="NHC38127.1"/>
    <property type="molecule type" value="Genomic_DNA"/>
</dbReference>
<evidence type="ECO:0000313" key="2">
    <source>
        <dbReference type="EMBL" id="NHC38127.1"/>
    </source>
</evidence>
<protein>
    <submittedName>
        <fullName evidence="2">Uncharacterized protein</fullName>
    </submittedName>
</protein>